<dbReference type="GO" id="GO:0008654">
    <property type="term" value="P:phospholipid biosynthetic process"/>
    <property type="evidence" value="ECO:0007669"/>
    <property type="project" value="InterPro"/>
</dbReference>
<dbReference type="InterPro" id="IPR001206">
    <property type="entry name" value="Diacylglycerol_kinase_cat_dom"/>
</dbReference>
<organism evidence="6 7">
    <name type="scientific">Candidatus Cryosericum odellii</name>
    <dbReference type="NCBI Taxonomy" id="2290917"/>
    <lineage>
        <taxon>Bacteria</taxon>
        <taxon>Pseudomonadati</taxon>
        <taxon>Caldisericota/Cryosericota group</taxon>
        <taxon>Candidatus Cryosericota</taxon>
        <taxon>Candidatus Cryosericia</taxon>
        <taxon>Candidatus Cryosericales</taxon>
        <taxon>Candidatus Cryosericaceae</taxon>
        <taxon>Candidatus Cryosericum</taxon>
    </lineage>
</organism>
<dbReference type="InterPro" id="IPR050187">
    <property type="entry name" value="Lipid_Phosphate_FormReg"/>
</dbReference>
<reference evidence="6 7" key="1">
    <citation type="submission" date="2018-09" db="EMBL/GenBank/DDBJ databases">
        <title>Discovery and Ecogenomic Context for Candidatus Cryosericales, a Global Caldiserica Order Active in Thawing Permafrost.</title>
        <authorList>
            <person name="Martinez M.A."/>
            <person name="Woodcroft B.J."/>
            <person name="Ignacio Espinoza J.C."/>
            <person name="Zayed A."/>
            <person name="Singleton C.M."/>
            <person name="Boyd J."/>
            <person name="Li Y.-F."/>
            <person name="Purvine S."/>
            <person name="Maughan H."/>
            <person name="Hodgkins S.B."/>
            <person name="Anderson D."/>
            <person name="Sederholm M."/>
            <person name="Temperton B."/>
            <person name="Saleska S.R."/>
            <person name="Tyson G.W."/>
            <person name="Rich V.I."/>
        </authorList>
    </citation>
    <scope>NUCLEOTIDE SEQUENCE [LARGE SCALE GENOMIC DNA]</scope>
    <source>
        <strain evidence="6 7">SMC5</strain>
    </source>
</reference>
<keyword evidence="1" id="KW-0808">Transferase</keyword>
<feature type="domain" description="DAGKc" evidence="5">
    <location>
        <begin position="3"/>
        <end position="133"/>
    </location>
</feature>
<dbReference type="Pfam" id="PF19279">
    <property type="entry name" value="YegS_C"/>
    <property type="match status" value="1"/>
</dbReference>
<evidence type="ECO:0000256" key="1">
    <source>
        <dbReference type="ARBA" id="ARBA00022679"/>
    </source>
</evidence>
<dbReference type="NCBIfam" id="TIGR00147">
    <property type="entry name" value="YegS/Rv2252/BmrU family lipid kinase"/>
    <property type="match status" value="1"/>
</dbReference>
<dbReference type="SUPFAM" id="SSF111331">
    <property type="entry name" value="NAD kinase/diacylglycerol kinase-like"/>
    <property type="match status" value="1"/>
</dbReference>
<dbReference type="EMBL" id="QXIU01000234">
    <property type="protein sequence ID" value="RIE07471.1"/>
    <property type="molecule type" value="Genomic_DNA"/>
</dbReference>
<keyword evidence="2" id="KW-0547">Nucleotide-binding</keyword>
<dbReference type="InterPro" id="IPR017438">
    <property type="entry name" value="ATP-NAD_kinase_N"/>
</dbReference>
<dbReference type="Proteomes" id="UP000266489">
    <property type="component" value="Unassembled WGS sequence"/>
</dbReference>
<dbReference type="RefSeq" id="WP_119120552.1">
    <property type="nucleotide sequence ID" value="NZ_QXIU01000234.1"/>
</dbReference>
<accession>A0A398D7Y1</accession>
<dbReference type="AlphaFoldDB" id="A0A398D7Y1"/>
<keyword evidence="3 6" id="KW-0418">Kinase</keyword>
<protein>
    <submittedName>
        <fullName evidence="6">Diacylglycerol kinase family lipid kinase</fullName>
    </submittedName>
</protein>
<evidence type="ECO:0000256" key="4">
    <source>
        <dbReference type="ARBA" id="ARBA00022840"/>
    </source>
</evidence>
<dbReference type="PANTHER" id="PTHR12358:SF54">
    <property type="entry name" value="SPHINGOSINE KINASE RELATED PROTEIN"/>
    <property type="match status" value="1"/>
</dbReference>
<gene>
    <name evidence="6" type="ORF">SMC5_09660</name>
</gene>
<name>A0A398D7Y1_9BACT</name>
<dbReference type="Gene3D" id="2.60.200.40">
    <property type="match status" value="1"/>
</dbReference>
<dbReference type="Pfam" id="PF00781">
    <property type="entry name" value="DAGK_cat"/>
    <property type="match status" value="1"/>
</dbReference>
<dbReference type="GO" id="GO:0016301">
    <property type="term" value="F:kinase activity"/>
    <property type="evidence" value="ECO:0007669"/>
    <property type="project" value="UniProtKB-KW"/>
</dbReference>
<dbReference type="GO" id="GO:0005524">
    <property type="term" value="F:ATP binding"/>
    <property type="evidence" value="ECO:0007669"/>
    <property type="project" value="UniProtKB-KW"/>
</dbReference>
<keyword evidence="4" id="KW-0067">ATP-binding</keyword>
<dbReference type="SMART" id="SM00046">
    <property type="entry name" value="DAGKc"/>
    <property type="match status" value="1"/>
</dbReference>
<dbReference type="InterPro" id="IPR016064">
    <property type="entry name" value="NAD/diacylglycerol_kinase_sf"/>
</dbReference>
<dbReference type="PROSITE" id="PS50146">
    <property type="entry name" value="DAGK"/>
    <property type="match status" value="1"/>
</dbReference>
<evidence type="ECO:0000256" key="3">
    <source>
        <dbReference type="ARBA" id="ARBA00022777"/>
    </source>
</evidence>
<evidence type="ECO:0000313" key="6">
    <source>
        <dbReference type="EMBL" id="RIE07471.1"/>
    </source>
</evidence>
<comment type="caution">
    <text evidence="6">The sequence shown here is derived from an EMBL/GenBank/DDBJ whole genome shotgun (WGS) entry which is preliminary data.</text>
</comment>
<dbReference type="Gene3D" id="3.40.50.10330">
    <property type="entry name" value="Probable inorganic polyphosphate/atp-NAD kinase, domain 1"/>
    <property type="match status" value="1"/>
</dbReference>
<evidence type="ECO:0000313" key="7">
    <source>
        <dbReference type="Proteomes" id="UP000266489"/>
    </source>
</evidence>
<dbReference type="InterPro" id="IPR005218">
    <property type="entry name" value="Diacylglycerol/lipid_kinase"/>
</dbReference>
<sequence length="301" mass="32445">MEKKIGNIRVIINPAAGRGESVLPVLNLSMKEAGIKWHASITHEAGEAIKFAKTAVKEGVDALAVFGGDGTLMEAISGLMGSGVPLVILPGGSANIMAKELGIPQDLKEACALMSQVPLTMKAIDVGQFSGHYFILGVSLGFGADLIEGADREIKNRIGFFAYFLSATAALKKAKKAVYHLKIDGQKHEVQGLTCIVTNTGNLGFSNISYDKHIDVSDGLLDVVVVREANLSLLRLMAVTLLKRERPDNVELVEHWQGKDISVSSSPRQTIQYDGEVLKEMPLHIKIIPEAIRVLVPKEKA</sequence>
<evidence type="ECO:0000259" key="5">
    <source>
        <dbReference type="PROSITE" id="PS50146"/>
    </source>
</evidence>
<dbReference type="InterPro" id="IPR045540">
    <property type="entry name" value="YegS/DAGK_C"/>
</dbReference>
<evidence type="ECO:0000256" key="2">
    <source>
        <dbReference type="ARBA" id="ARBA00022741"/>
    </source>
</evidence>
<dbReference type="PANTHER" id="PTHR12358">
    <property type="entry name" value="SPHINGOSINE KINASE"/>
    <property type="match status" value="1"/>
</dbReference>
<proteinExistence type="predicted"/>
<dbReference type="OrthoDB" id="142078at2"/>